<evidence type="ECO:0000259" key="5">
    <source>
        <dbReference type="PROSITE" id="PS51157"/>
    </source>
</evidence>
<proteinExistence type="predicted"/>
<sequence>MSDVFADEVEHTVSIHEYLQEVEEEELEADLVLGGDEGKECTYNKGYMKRQAIFSCLTCIPDGTAGVCTACSLSCHDGHEIVELWTKRKFRCDCGNSKFGEFYCKLFANKDPENPENSYNQNFKGSYCTCSRPYPDPDVEEQVEMIQCCICEDWFHENHMGLESSNEIPRDEEDEPLHEDFICQACANRCSFLTLYPPSIWAPVRQGDIPVDSVQEGKSSTFVSSVKLENGILSSDSMKMEPVAHAASESVFAEKNVLVGESSETNAGLKGDVQGSPIHVKCTLGVDLRSAPLVSDQKKPMFLVKSWRDRLCRCGVCAEFYNQKGIAFLIDGEDSIMEYEKMAKLKRQEKLQKEEGAEMKFLDNLGHVGKMEILRGVADMKDEVRSFMESFDSSKPITSDDVKQIFENLAKKRQRLL</sequence>
<keyword evidence="3" id="KW-0862">Zinc</keyword>
<feature type="zinc finger region" description="UBR-type" evidence="4">
    <location>
        <begin position="39"/>
        <end position="109"/>
    </location>
</feature>
<dbReference type="GO" id="GO:0061630">
    <property type="term" value="F:ubiquitin protein ligase activity"/>
    <property type="evidence" value="ECO:0007669"/>
    <property type="project" value="InterPro"/>
</dbReference>
<dbReference type="SMART" id="SM00396">
    <property type="entry name" value="ZnF_UBR1"/>
    <property type="match status" value="1"/>
</dbReference>
<name>A0A7J7P0R1_9MAGN</name>
<dbReference type="GO" id="GO:0008270">
    <property type="term" value="F:zinc ion binding"/>
    <property type="evidence" value="ECO:0007669"/>
    <property type="project" value="UniProtKB-KW"/>
</dbReference>
<evidence type="ECO:0000313" key="6">
    <source>
        <dbReference type="EMBL" id="KAF6173025.1"/>
    </source>
</evidence>
<dbReference type="InterPro" id="IPR013083">
    <property type="entry name" value="Znf_RING/FYVE/PHD"/>
</dbReference>
<evidence type="ECO:0000256" key="2">
    <source>
        <dbReference type="ARBA" id="ARBA00022771"/>
    </source>
</evidence>
<dbReference type="InterPro" id="IPR040204">
    <property type="entry name" value="UBR7"/>
</dbReference>
<dbReference type="InterPro" id="IPR011011">
    <property type="entry name" value="Znf_FYVE_PHD"/>
</dbReference>
<reference evidence="6 7" key="1">
    <citation type="journal article" date="2020" name="IScience">
        <title>Genome Sequencing of the Endangered Kingdonia uniflora (Circaeasteraceae, Ranunculales) Reveals Potential Mechanisms of Evolutionary Specialization.</title>
        <authorList>
            <person name="Sun Y."/>
            <person name="Deng T."/>
            <person name="Zhang A."/>
            <person name="Moore M.J."/>
            <person name="Landis J.B."/>
            <person name="Lin N."/>
            <person name="Zhang H."/>
            <person name="Zhang X."/>
            <person name="Huang J."/>
            <person name="Zhang X."/>
            <person name="Sun H."/>
            <person name="Wang H."/>
        </authorList>
    </citation>
    <scope>NUCLEOTIDE SEQUENCE [LARGE SCALE GENOMIC DNA]</scope>
    <source>
        <strain evidence="6">TB1705</strain>
        <tissue evidence="6">Leaf</tissue>
    </source>
</reference>
<evidence type="ECO:0000313" key="7">
    <source>
        <dbReference type="Proteomes" id="UP000541444"/>
    </source>
</evidence>
<dbReference type="GO" id="GO:0005737">
    <property type="term" value="C:cytoplasm"/>
    <property type="evidence" value="ECO:0007669"/>
    <property type="project" value="TreeGrafter"/>
</dbReference>
<protein>
    <recommendedName>
        <fullName evidence="5">UBR-type domain-containing protein</fullName>
    </recommendedName>
</protein>
<evidence type="ECO:0000256" key="4">
    <source>
        <dbReference type="PROSITE-ProRule" id="PRU00508"/>
    </source>
</evidence>
<dbReference type="CDD" id="cd15542">
    <property type="entry name" value="PHD_UBR7"/>
    <property type="match status" value="1"/>
</dbReference>
<comment type="caution">
    <text evidence="6">The sequence shown here is derived from an EMBL/GenBank/DDBJ whole genome shotgun (WGS) entry which is preliminary data.</text>
</comment>
<feature type="domain" description="UBR-type" evidence="5">
    <location>
        <begin position="39"/>
        <end position="109"/>
    </location>
</feature>
<dbReference type="OrthoDB" id="10262564at2759"/>
<evidence type="ECO:0000256" key="1">
    <source>
        <dbReference type="ARBA" id="ARBA00022723"/>
    </source>
</evidence>
<keyword evidence="7" id="KW-1185">Reference proteome</keyword>
<dbReference type="Proteomes" id="UP000541444">
    <property type="component" value="Unassembled WGS sequence"/>
</dbReference>
<dbReference type="FunFam" id="3.30.40.10:FF:000439">
    <property type="entry name" value="Putative E3 ubiquitin-protein ligase UBR7"/>
    <property type="match status" value="1"/>
</dbReference>
<dbReference type="Pfam" id="PF02207">
    <property type="entry name" value="zf-UBR"/>
    <property type="match status" value="1"/>
</dbReference>
<evidence type="ECO:0000256" key="3">
    <source>
        <dbReference type="ARBA" id="ARBA00022833"/>
    </source>
</evidence>
<dbReference type="Gene3D" id="3.30.40.10">
    <property type="entry name" value="Zinc/RING finger domain, C3HC4 (zinc finger)"/>
    <property type="match status" value="1"/>
</dbReference>
<dbReference type="CDD" id="cd19677">
    <property type="entry name" value="UBR-box_UBR7"/>
    <property type="match status" value="1"/>
</dbReference>
<accession>A0A7J7P0R1</accession>
<dbReference type="AlphaFoldDB" id="A0A7J7P0R1"/>
<dbReference type="PANTHER" id="PTHR13513">
    <property type="entry name" value="E3 UBIQUITIN-PROTEIN LIGASE UBR7"/>
    <property type="match status" value="1"/>
</dbReference>
<gene>
    <name evidence="6" type="ORF">GIB67_006401</name>
</gene>
<dbReference type="PANTHER" id="PTHR13513:SF9">
    <property type="entry name" value="E3 UBIQUITIN-PROTEIN LIGASE UBR7-RELATED"/>
    <property type="match status" value="1"/>
</dbReference>
<dbReference type="PROSITE" id="PS51157">
    <property type="entry name" value="ZF_UBR"/>
    <property type="match status" value="1"/>
</dbReference>
<dbReference type="InterPro" id="IPR047506">
    <property type="entry name" value="UBR7-like_UBR-box"/>
</dbReference>
<dbReference type="EMBL" id="JACGCM010000375">
    <property type="protein sequence ID" value="KAF6173025.1"/>
    <property type="molecule type" value="Genomic_DNA"/>
</dbReference>
<dbReference type="InterPro" id="IPR003126">
    <property type="entry name" value="Znf_UBR"/>
</dbReference>
<keyword evidence="1" id="KW-0479">Metal-binding</keyword>
<dbReference type="SUPFAM" id="SSF57903">
    <property type="entry name" value="FYVE/PHD zinc finger"/>
    <property type="match status" value="1"/>
</dbReference>
<keyword evidence="2" id="KW-0863">Zinc-finger</keyword>
<organism evidence="6 7">
    <name type="scientific">Kingdonia uniflora</name>
    <dbReference type="NCBI Taxonomy" id="39325"/>
    <lineage>
        <taxon>Eukaryota</taxon>
        <taxon>Viridiplantae</taxon>
        <taxon>Streptophyta</taxon>
        <taxon>Embryophyta</taxon>
        <taxon>Tracheophyta</taxon>
        <taxon>Spermatophyta</taxon>
        <taxon>Magnoliopsida</taxon>
        <taxon>Ranunculales</taxon>
        <taxon>Circaeasteraceae</taxon>
        <taxon>Kingdonia</taxon>
    </lineage>
</organism>